<keyword evidence="7" id="KW-0812">Transmembrane</keyword>
<comment type="function">
    <text evidence="7">Possible subunit of a heme lyase.</text>
</comment>
<dbReference type="CDD" id="cd16378">
    <property type="entry name" value="CcmH_N"/>
    <property type="match status" value="1"/>
</dbReference>
<proteinExistence type="inferred from homology"/>
<feature type="chain" id="PRO_5035340070" description="Cytochrome c-type biogenesis protein" evidence="7">
    <location>
        <begin position="25"/>
        <end position="160"/>
    </location>
</feature>
<feature type="signal peptide" evidence="7">
    <location>
        <begin position="1"/>
        <end position="24"/>
    </location>
</feature>
<keyword evidence="6 7" id="KW-0408">Iron</keyword>
<feature type="domain" description="CcmH/CycL/Ccl2/NrfF N-terminal" evidence="8">
    <location>
        <begin position="15"/>
        <end position="159"/>
    </location>
</feature>
<dbReference type="EMBL" id="JACNFK010000027">
    <property type="protein sequence ID" value="MBC8519766.1"/>
    <property type="molecule type" value="Genomic_DNA"/>
</dbReference>
<name>A0A8J6TQB8_9GAMM</name>
<evidence type="ECO:0000313" key="10">
    <source>
        <dbReference type="Proteomes" id="UP000654401"/>
    </source>
</evidence>
<sequence>MNLWSMVKTVLAASLLLISTATNAAPIDSFSFNTQAEEDRYKALIEEIRCVKCQNTNIAGSNADLARDHRTKVYEMIQQGKTDTEIREWFVVRYGDFVLYRPAVDSRTWLLWGLPLLLVPIGGVMLVLQVRRQRKVATEEVAEETSLSADEQKQLDEVLK</sequence>
<dbReference type="Proteomes" id="UP000654401">
    <property type="component" value="Unassembled WGS sequence"/>
</dbReference>
<dbReference type="InterPro" id="IPR038297">
    <property type="entry name" value="CcmH/CycL/NrfF/Ccl2_sf"/>
</dbReference>
<gene>
    <name evidence="9" type="ORF">H8D24_05115</name>
</gene>
<dbReference type="PANTHER" id="PTHR47870:SF1">
    <property type="entry name" value="CYTOCHROME C-TYPE BIOGENESIS PROTEIN CCMH"/>
    <property type="match status" value="1"/>
</dbReference>
<evidence type="ECO:0000256" key="6">
    <source>
        <dbReference type="ARBA" id="ARBA00023004"/>
    </source>
</evidence>
<protein>
    <recommendedName>
        <fullName evidence="7">Cytochrome c-type biogenesis protein</fullName>
    </recommendedName>
</protein>
<keyword evidence="4 7" id="KW-0732">Signal</keyword>
<keyword evidence="7" id="KW-0472">Membrane</keyword>
<comment type="similarity">
    <text evidence="1 7">Belongs to the CcmH/CycL/Ccl2/NrfF family.</text>
</comment>
<evidence type="ECO:0000256" key="3">
    <source>
        <dbReference type="ARBA" id="ARBA00022723"/>
    </source>
</evidence>
<keyword evidence="5" id="KW-0201">Cytochrome c-type biogenesis</keyword>
<accession>A0A8J6TQB8</accession>
<comment type="caution">
    <text evidence="9">The sequence shown here is derived from an EMBL/GenBank/DDBJ whole genome shotgun (WGS) entry which is preliminary data.</text>
</comment>
<dbReference type="PANTHER" id="PTHR47870">
    <property type="entry name" value="CYTOCHROME C-TYPE BIOGENESIS PROTEIN CCMH"/>
    <property type="match status" value="1"/>
</dbReference>
<keyword evidence="3 7" id="KW-0479">Metal-binding</keyword>
<dbReference type="GO" id="GO:0017004">
    <property type="term" value="P:cytochrome complex assembly"/>
    <property type="evidence" value="ECO:0007669"/>
    <property type="project" value="UniProtKB-KW"/>
</dbReference>
<dbReference type="Pfam" id="PF03918">
    <property type="entry name" value="CcmH"/>
    <property type="match status" value="1"/>
</dbReference>
<evidence type="ECO:0000256" key="4">
    <source>
        <dbReference type="ARBA" id="ARBA00022729"/>
    </source>
</evidence>
<organism evidence="9 10">
    <name type="scientific">Candidatus Thiopontia autotrophica</name>
    <dbReference type="NCBI Taxonomy" id="2841688"/>
    <lineage>
        <taxon>Bacteria</taxon>
        <taxon>Pseudomonadati</taxon>
        <taxon>Pseudomonadota</taxon>
        <taxon>Gammaproteobacteria</taxon>
        <taxon>Candidatus Thiopontia</taxon>
    </lineage>
</organism>
<dbReference type="FunFam" id="1.10.8.640:FF:000001">
    <property type="entry name" value="Cytochrome c-type biogenesis protein"/>
    <property type="match status" value="1"/>
</dbReference>
<keyword evidence="7" id="KW-1133">Transmembrane helix</keyword>
<evidence type="ECO:0000256" key="5">
    <source>
        <dbReference type="ARBA" id="ARBA00022748"/>
    </source>
</evidence>
<dbReference type="Gene3D" id="1.10.8.640">
    <property type="entry name" value="Cytochrome C biogenesis protein"/>
    <property type="match status" value="1"/>
</dbReference>
<dbReference type="InterPro" id="IPR051263">
    <property type="entry name" value="C-type_cytochrome_biogenesis"/>
</dbReference>
<dbReference type="InterPro" id="IPR005616">
    <property type="entry name" value="CcmH/CycL/Ccl2/NrfF_N"/>
</dbReference>
<reference evidence="9 10" key="1">
    <citation type="submission" date="2020-08" db="EMBL/GenBank/DDBJ databases">
        <title>Bridging the membrane lipid divide: bacteria of the FCB group superphylum have the potential to synthesize archaeal ether lipids.</title>
        <authorList>
            <person name="Villanueva L."/>
            <person name="Von Meijenfeldt F.A.B."/>
            <person name="Westbye A.B."/>
            <person name="Yadav S."/>
            <person name="Hopmans E.C."/>
            <person name="Dutilh B.E."/>
            <person name="Sinninghe Damste J.S."/>
        </authorList>
    </citation>
    <scope>NUCLEOTIDE SEQUENCE [LARGE SCALE GENOMIC DNA]</scope>
    <source>
        <strain evidence="9">NIOZ-UU100</strain>
    </source>
</reference>
<evidence type="ECO:0000259" key="8">
    <source>
        <dbReference type="Pfam" id="PF03918"/>
    </source>
</evidence>
<evidence type="ECO:0000256" key="1">
    <source>
        <dbReference type="ARBA" id="ARBA00010342"/>
    </source>
</evidence>
<evidence type="ECO:0000256" key="2">
    <source>
        <dbReference type="ARBA" id="ARBA00022617"/>
    </source>
</evidence>
<evidence type="ECO:0000256" key="7">
    <source>
        <dbReference type="RuleBase" id="RU364112"/>
    </source>
</evidence>
<evidence type="ECO:0000313" key="9">
    <source>
        <dbReference type="EMBL" id="MBC8519766.1"/>
    </source>
</evidence>
<dbReference type="GO" id="GO:0046872">
    <property type="term" value="F:metal ion binding"/>
    <property type="evidence" value="ECO:0007669"/>
    <property type="project" value="UniProtKB-KW"/>
</dbReference>
<dbReference type="GO" id="GO:0005886">
    <property type="term" value="C:plasma membrane"/>
    <property type="evidence" value="ECO:0007669"/>
    <property type="project" value="TreeGrafter"/>
</dbReference>
<dbReference type="AlphaFoldDB" id="A0A8J6TQB8"/>
<feature type="transmembrane region" description="Helical" evidence="7">
    <location>
        <begin position="109"/>
        <end position="128"/>
    </location>
</feature>
<keyword evidence="2 7" id="KW-0349">Heme</keyword>